<gene>
    <name evidence="2" type="ordered locus">Terro_0904</name>
</gene>
<feature type="signal peptide" evidence="1">
    <location>
        <begin position="1"/>
        <end position="23"/>
    </location>
</feature>
<dbReference type="RefSeq" id="WP_014784799.1">
    <property type="nucleotide sequence ID" value="NC_018014.1"/>
</dbReference>
<dbReference type="HOGENOM" id="CLU_1234501_0_0_0"/>
<organism evidence="2 3">
    <name type="scientific">Terriglobus roseus (strain DSM 18391 / NRRL B-41598 / KBS 63)</name>
    <dbReference type="NCBI Taxonomy" id="926566"/>
    <lineage>
        <taxon>Bacteria</taxon>
        <taxon>Pseudomonadati</taxon>
        <taxon>Acidobacteriota</taxon>
        <taxon>Terriglobia</taxon>
        <taxon>Terriglobales</taxon>
        <taxon>Acidobacteriaceae</taxon>
        <taxon>Terriglobus</taxon>
    </lineage>
</organism>
<keyword evidence="3" id="KW-1185">Reference proteome</keyword>
<reference evidence="2 3" key="1">
    <citation type="submission" date="2012-06" db="EMBL/GenBank/DDBJ databases">
        <title>Complete genome of Terriglobus roseus DSM 18391.</title>
        <authorList>
            <consortium name="US DOE Joint Genome Institute (JGI-PGF)"/>
            <person name="Lucas S."/>
            <person name="Copeland A."/>
            <person name="Lapidus A."/>
            <person name="Glavina del Rio T."/>
            <person name="Dalin E."/>
            <person name="Tice H."/>
            <person name="Bruce D."/>
            <person name="Goodwin L."/>
            <person name="Pitluck S."/>
            <person name="Peters L."/>
            <person name="Mikhailova N."/>
            <person name="Munk A.C.C."/>
            <person name="Kyrpides N."/>
            <person name="Mavromatis K."/>
            <person name="Ivanova N."/>
            <person name="Brettin T."/>
            <person name="Detter J.C."/>
            <person name="Han C."/>
            <person name="Larimer F."/>
            <person name="Land M."/>
            <person name="Hauser L."/>
            <person name="Markowitz V."/>
            <person name="Cheng J.-F."/>
            <person name="Hugenholtz P."/>
            <person name="Woyke T."/>
            <person name="Wu D."/>
            <person name="Brambilla E."/>
            <person name="Klenk H.-P."/>
            <person name="Eisen J.A."/>
        </authorList>
    </citation>
    <scope>NUCLEOTIDE SEQUENCE [LARGE SCALE GENOMIC DNA]</scope>
    <source>
        <strain evidence="3">DSM 18391 / NRRL B-41598 / KBS 63</strain>
    </source>
</reference>
<protein>
    <submittedName>
        <fullName evidence="2">Uncharacterized protein</fullName>
    </submittedName>
</protein>
<accession>I3ZDB2</accession>
<dbReference type="EMBL" id="CP003379">
    <property type="protein sequence ID" value="AFL87230.1"/>
    <property type="molecule type" value="Genomic_DNA"/>
</dbReference>
<proteinExistence type="predicted"/>
<evidence type="ECO:0000313" key="3">
    <source>
        <dbReference type="Proteomes" id="UP000006056"/>
    </source>
</evidence>
<dbReference type="Proteomes" id="UP000006056">
    <property type="component" value="Chromosome"/>
</dbReference>
<evidence type="ECO:0000256" key="1">
    <source>
        <dbReference type="SAM" id="SignalP"/>
    </source>
</evidence>
<evidence type="ECO:0000313" key="2">
    <source>
        <dbReference type="EMBL" id="AFL87230.1"/>
    </source>
</evidence>
<dbReference type="KEGG" id="trs:Terro_0904"/>
<keyword evidence="1" id="KW-0732">Signal</keyword>
<sequence length="224" mass="24158">MRLSTALCVLALALPGAARCAFAESPQYVYCFSYEHERKAAILVSQIVRFGAPETRTDFFERLVRSQSALEVSESGCSVSMSLEDATADRASFIASGGNAHAEALRQLPVREVIIDADGLELRDRLQLADTEAAVKGEPMYIACFVNAGPGKFPVLLAAPFLSRQEGSAVVKDAMRSVPAWESYITPQCEAHADKERAAAFLKQGVALAASYRVPTAELKINGQ</sequence>
<feature type="chain" id="PRO_5003683909" evidence="1">
    <location>
        <begin position="24"/>
        <end position="224"/>
    </location>
</feature>
<name>I3ZDB2_TERRK</name>
<dbReference type="STRING" id="926566.Terro_0904"/>
<dbReference type="AlphaFoldDB" id="I3ZDB2"/>